<feature type="zinc finger region" description="C4-type" evidence="4">
    <location>
        <begin position="38"/>
        <end position="59"/>
    </location>
</feature>
<comment type="subunit">
    <text evidence="4">Part of the 50S ribosomal subunit.</text>
</comment>
<comment type="function">
    <text evidence="4">Binds to the 23S rRNA.</text>
</comment>
<dbReference type="GO" id="GO:1990904">
    <property type="term" value="C:ribonucleoprotein complex"/>
    <property type="evidence" value="ECO:0007669"/>
    <property type="project" value="UniProtKB-KW"/>
</dbReference>
<keyword evidence="4" id="KW-0862">Zinc</keyword>
<accession>A0A7J4IX99</accession>
<name>A0A7J4IX99_9ARCH</name>
<comment type="caution">
    <text evidence="6">The sequence shown here is derived from an EMBL/GenBank/DDBJ whole genome shotgun (WGS) entry which is preliminary data.</text>
</comment>
<dbReference type="PANTHER" id="PTHR48129">
    <property type="entry name" value="60S RIBOSOMAL PROTEIN L37A"/>
    <property type="match status" value="1"/>
</dbReference>
<evidence type="ECO:0000256" key="5">
    <source>
        <dbReference type="SAM" id="MobiDB-lite"/>
    </source>
</evidence>
<proteinExistence type="inferred from homology"/>
<dbReference type="InterPro" id="IPR011331">
    <property type="entry name" value="Ribosomal_eL37/eL43"/>
</dbReference>
<keyword evidence="4" id="KW-0479">Metal-binding</keyword>
<feature type="binding site" evidence="4">
    <location>
        <position position="41"/>
    </location>
    <ligand>
        <name>Zn(2+)</name>
        <dbReference type="ChEBI" id="CHEBI:29105"/>
    </ligand>
</feature>
<dbReference type="InterPro" id="IPR011332">
    <property type="entry name" value="Ribosomal_zn-bd"/>
</dbReference>
<keyword evidence="2 4" id="KW-0689">Ribosomal protein</keyword>
<feature type="binding site" evidence="4">
    <location>
        <position position="59"/>
    </location>
    <ligand>
        <name>Zn(2+)</name>
        <dbReference type="ChEBI" id="CHEBI:29105"/>
    </ligand>
</feature>
<dbReference type="GO" id="GO:0003735">
    <property type="term" value="F:structural constituent of ribosome"/>
    <property type="evidence" value="ECO:0007669"/>
    <property type="project" value="InterPro"/>
</dbReference>
<dbReference type="NCBIfam" id="NF003058">
    <property type="entry name" value="PRK03976.1"/>
    <property type="match status" value="1"/>
</dbReference>
<dbReference type="EMBL" id="DUGC01000080">
    <property type="protein sequence ID" value="HIH10038.1"/>
    <property type="molecule type" value="Genomic_DNA"/>
</dbReference>
<feature type="binding site" evidence="4">
    <location>
        <position position="38"/>
    </location>
    <ligand>
        <name>Zn(2+)</name>
        <dbReference type="ChEBI" id="CHEBI:29105"/>
    </ligand>
</feature>
<organism evidence="6 7">
    <name type="scientific">Candidatus Iainarchaeum sp</name>
    <dbReference type="NCBI Taxonomy" id="3101447"/>
    <lineage>
        <taxon>Archaea</taxon>
        <taxon>Candidatus Iainarchaeota</taxon>
        <taxon>Candidatus Iainarchaeia</taxon>
        <taxon>Candidatus Iainarchaeales</taxon>
        <taxon>Candidatus Iainarchaeaceae</taxon>
        <taxon>Candidatus Iainarchaeum</taxon>
    </lineage>
</organism>
<comment type="cofactor">
    <cofactor evidence="4">
        <name>Zn(2+)</name>
        <dbReference type="ChEBI" id="CHEBI:29105"/>
    </cofactor>
    <text evidence="4">Binds 1 zinc ion per subunit.</text>
</comment>
<dbReference type="Proteomes" id="UP000565078">
    <property type="component" value="Unassembled WGS sequence"/>
</dbReference>
<dbReference type="GO" id="GO:0006412">
    <property type="term" value="P:translation"/>
    <property type="evidence" value="ECO:0007669"/>
    <property type="project" value="UniProtKB-UniRule"/>
</dbReference>
<keyword evidence="4" id="KW-0863">Zinc-finger</keyword>
<evidence type="ECO:0000256" key="1">
    <source>
        <dbReference type="ARBA" id="ARBA00022884"/>
    </source>
</evidence>
<sequence>MGNTEKVASTGRFGSRYGIGIRRKLLKVEPLQFQKHKCPNCGAPRVKRLSKGIFECNKCSHKFVGGSYLPQTLAGGIISKMVSQKVFVPEMVEALAKAAGEEKVPSEGGSAATEGDRPPEEVPSEKPEGGN</sequence>
<keyword evidence="4" id="KW-0699">rRNA-binding</keyword>
<dbReference type="GO" id="GO:0070180">
    <property type="term" value="F:large ribosomal subunit rRNA binding"/>
    <property type="evidence" value="ECO:0007669"/>
    <property type="project" value="UniProtKB-UniRule"/>
</dbReference>
<evidence type="ECO:0000313" key="7">
    <source>
        <dbReference type="Proteomes" id="UP000565078"/>
    </source>
</evidence>
<evidence type="ECO:0000256" key="3">
    <source>
        <dbReference type="ARBA" id="ARBA00023274"/>
    </source>
</evidence>
<dbReference type="NCBIfam" id="TIGR00280">
    <property type="entry name" value="eL43_euk_arch"/>
    <property type="match status" value="1"/>
</dbReference>
<comment type="similarity">
    <text evidence="4">Belongs to the eukaryotic ribosomal protein eL43 family. Putative zinc-binding subfamily.</text>
</comment>
<keyword evidence="3 4" id="KW-0687">Ribonucleoprotein</keyword>
<feature type="compositionally biased region" description="Basic and acidic residues" evidence="5">
    <location>
        <begin position="114"/>
        <end position="131"/>
    </location>
</feature>
<keyword evidence="1 4" id="KW-0694">RNA-binding</keyword>
<dbReference type="GO" id="GO:0008270">
    <property type="term" value="F:zinc ion binding"/>
    <property type="evidence" value="ECO:0007669"/>
    <property type="project" value="UniProtKB-UniRule"/>
</dbReference>
<evidence type="ECO:0000256" key="4">
    <source>
        <dbReference type="HAMAP-Rule" id="MF_00327"/>
    </source>
</evidence>
<dbReference type="PANTHER" id="PTHR48129:SF1">
    <property type="entry name" value="LARGE RIBOSOMAL SUBUNIT PROTEIN EL43"/>
    <property type="match status" value="1"/>
</dbReference>
<dbReference type="SUPFAM" id="SSF57829">
    <property type="entry name" value="Zn-binding ribosomal proteins"/>
    <property type="match status" value="1"/>
</dbReference>
<dbReference type="GO" id="GO:0005840">
    <property type="term" value="C:ribosome"/>
    <property type="evidence" value="ECO:0007669"/>
    <property type="project" value="UniProtKB-KW"/>
</dbReference>
<dbReference type="AlphaFoldDB" id="A0A7J4IX99"/>
<evidence type="ECO:0000256" key="2">
    <source>
        <dbReference type="ARBA" id="ARBA00022980"/>
    </source>
</evidence>
<dbReference type="HAMAP" id="MF_00327">
    <property type="entry name" value="Ribosomal_eL43"/>
    <property type="match status" value="1"/>
</dbReference>
<dbReference type="InterPro" id="IPR002674">
    <property type="entry name" value="Ribosomal_eL43"/>
</dbReference>
<dbReference type="InterPro" id="IPR050522">
    <property type="entry name" value="Ribosomal_protein_eL43"/>
</dbReference>
<dbReference type="Pfam" id="PF01780">
    <property type="entry name" value="Ribosomal_L37ae"/>
    <property type="match status" value="1"/>
</dbReference>
<feature type="binding site" evidence="4">
    <location>
        <position position="56"/>
    </location>
    <ligand>
        <name>Zn(2+)</name>
        <dbReference type="ChEBI" id="CHEBI:29105"/>
    </ligand>
</feature>
<gene>
    <name evidence="4" type="primary">rpl37ae</name>
    <name evidence="6" type="ORF">HA254_05220</name>
</gene>
<dbReference type="Gene3D" id="2.20.25.30">
    <property type="match status" value="1"/>
</dbReference>
<evidence type="ECO:0000313" key="6">
    <source>
        <dbReference type="EMBL" id="HIH10038.1"/>
    </source>
</evidence>
<protein>
    <recommendedName>
        <fullName evidence="4">Large ribosomal subunit protein eL43</fullName>
    </recommendedName>
</protein>
<reference evidence="7" key="1">
    <citation type="journal article" date="2020" name="bioRxiv">
        <title>A rank-normalized archaeal taxonomy based on genome phylogeny resolves widespread incomplete and uneven classifications.</title>
        <authorList>
            <person name="Rinke C."/>
            <person name="Chuvochina M."/>
            <person name="Mussig A.J."/>
            <person name="Chaumeil P.-A."/>
            <person name="Waite D.W."/>
            <person name="Whitman W.B."/>
            <person name="Parks D.H."/>
            <person name="Hugenholtz P."/>
        </authorList>
    </citation>
    <scope>NUCLEOTIDE SEQUENCE [LARGE SCALE GENOMIC DNA]</scope>
</reference>
<feature type="region of interest" description="Disordered" evidence="5">
    <location>
        <begin position="98"/>
        <end position="131"/>
    </location>
</feature>